<dbReference type="PROSITE" id="PS50931">
    <property type="entry name" value="HTH_LYSR"/>
    <property type="match status" value="1"/>
</dbReference>
<dbReference type="InterPro" id="IPR036388">
    <property type="entry name" value="WH-like_DNA-bd_sf"/>
</dbReference>
<evidence type="ECO:0000259" key="6">
    <source>
        <dbReference type="PROSITE" id="PS50931"/>
    </source>
</evidence>
<dbReference type="SUPFAM" id="SSF46785">
    <property type="entry name" value="Winged helix' DNA-binding domain"/>
    <property type="match status" value="1"/>
</dbReference>
<evidence type="ECO:0000313" key="7">
    <source>
        <dbReference type="EMBL" id="MFC5835042.1"/>
    </source>
</evidence>
<dbReference type="SUPFAM" id="SSF53850">
    <property type="entry name" value="Periplasmic binding protein-like II"/>
    <property type="match status" value="1"/>
</dbReference>
<evidence type="ECO:0000256" key="2">
    <source>
        <dbReference type="ARBA" id="ARBA00023015"/>
    </source>
</evidence>
<dbReference type="InterPro" id="IPR036390">
    <property type="entry name" value="WH_DNA-bd_sf"/>
</dbReference>
<dbReference type="PANTHER" id="PTHR30346:SF0">
    <property type="entry name" value="HCA OPERON TRANSCRIPTIONAL ACTIVATOR HCAR"/>
    <property type="match status" value="1"/>
</dbReference>
<dbReference type="PANTHER" id="PTHR30346">
    <property type="entry name" value="TRANSCRIPTIONAL DUAL REGULATOR HCAR-RELATED"/>
    <property type="match status" value="1"/>
</dbReference>
<feature type="region of interest" description="Disordered" evidence="5">
    <location>
        <begin position="312"/>
        <end position="334"/>
    </location>
</feature>
<dbReference type="InterPro" id="IPR000847">
    <property type="entry name" value="LysR_HTH_N"/>
</dbReference>
<dbReference type="Gene3D" id="1.10.10.10">
    <property type="entry name" value="Winged helix-like DNA-binding domain superfamily/Winged helix DNA-binding domain"/>
    <property type="match status" value="1"/>
</dbReference>
<dbReference type="CDD" id="cd08414">
    <property type="entry name" value="PBP2_LTTR_aromatics_like"/>
    <property type="match status" value="1"/>
</dbReference>
<dbReference type="EMBL" id="JBHSPA010000117">
    <property type="protein sequence ID" value="MFC5835042.1"/>
    <property type="molecule type" value="Genomic_DNA"/>
</dbReference>
<protein>
    <submittedName>
        <fullName evidence="7">LysR substrate-binding domain-containing protein</fullName>
    </submittedName>
</protein>
<accession>A0ABW1DBU4</accession>
<keyword evidence="3" id="KW-0238">DNA-binding</keyword>
<dbReference type="InterPro" id="IPR005119">
    <property type="entry name" value="LysR_subst-bd"/>
</dbReference>
<dbReference type="PRINTS" id="PR00039">
    <property type="entry name" value="HTHLYSR"/>
</dbReference>
<proteinExistence type="inferred from homology"/>
<dbReference type="RefSeq" id="WP_379524527.1">
    <property type="nucleotide sequence ID" value="NZ_JBHSPA010000117.1"/>
</dbReference>
<reference evidence="8" key="1">
    <citation type="journal article" date="2019" name="Int. J. Syst. Evol. Microbiol.">
        <title>The Global Catalogue of Microorganisms (GCM) 10K type strain sequencing project: providing services to taxonomists for standard genome sequencing and annotation.</title>
        <authorList>
            <consortium name="The Broad Institute Genomics Platform"/>
            <consortium name="The Broad Institute Genome Sequencing Center for Infectious Disease"/>
            <person name="Wu L."/>
            <person name="Ma J."/>
        </authorList>
    </citation>
    <scope>NUCLEOTIDE SEQUENCE [LARGE SCALE GENOMIC DNA]</scope>
    <source>
        <strain evidence="8">CCUG 53903</strain>
    </source>
</reference>
<sequence>MELEAFVAVAEELHFGRAAERLHRGQPTVSDAIRRLEGSLGGRLFNRTSRRVSLTDLGEALLPDAHATLAQLRRFQQRGRSLAAGDQARTTLVVAHAEYTGHQLLLRCLPRLRERFPDVTIVPEAMPTTAQLTALRAETIGLGIGWATGDITGVRATVLSTERFVALVPAAHPLARHAELSASELSTTGLLTWPHQINSGLCDRLLSAFHIGGADLRIIRTADSVHAIAAHVAAGTGIGITVESALDHEPPGLRVIPLTGPSTTADQIVLTPADPSGTATALRDLLLHASAESARDQGASSFMANHARRVRSTITATSRDRSTSDRLDATRPLI</sequence>
<keyword evidence="8" id="KW-1185">Reference proteome</keyword>
<keyword evidence="4" id="KW-0804">Transcription</keyword>
<evidence type="ECO:0000256" key="1">
    <source>
        <dbReference type="ARBA" id="ARBA00009437"/>
    </source>
</evidence>
<comment type="caution">
    <text evidence="7">The sequence shown here is derived from an EMBL/GenBank/DDBJ whole genome shotgun (WGS) entry which is preliminary data.</text>
</comment>
<name>A0ABW1DBU4_9ACTN</name>
<comment type="similarity">
    <text evidence="1">Belongs to the LysR transcriptional regulatory family.</text>
</comment>
<dbReference type="Gene3D" id="3.40.190.10">
    <property type="entry name" value="Periplasmic binding protein-like II"/>
    <property type="match status" value="2"/>
</dbReference>
<evidence type="ECO:0000313" key="8">
    <source>
        <dbReference type="Proteomes" id="UP001596058"/>
    </source>
</evidence>
<evidence type="ECO:0000256" key="3">
    <source>
        <dbReference type="ARBA" id="ARBA00023125"/>
    </source>
</evidence>
<feature type="compositionally biased region" description="Basic and acidic residues" evidence="5">
    <location>
        <begin position="318"/>
        <end position="334"/>
    </location>
</feature>
<feature type="domain" description="HTH lysR-type" evidence="6">
    <location>
        <begin position="1"/>
        <end position="55"/>
    </location>
</feature>
<gene>
    <name evidence="7" type="ORF">ACFPZ3_65360</name>
</gene>
<keyword evidence="2" id="KW-0805">Transcription regulation</keyword>
<evidence type="ECO:0000256" key="5">
    <source>
        <dbReference type="SAM" id="MobiDB-lite"/>
    </source>
</evidence>
<organism evidence="7 8">
    <name type="scientific">Nonomuraea insulae</name>
    <dbReference type="NCBI Taxonomy" id="1616787"/>
    <lineage>
        <taxon>Bacteria</taxon>
        <taxon>Bacillati</taxon>
        <taxon>Actinomycetota</taxon>
        <taxon>Actinomycetes</taxon>
        <taxon>Streptosporangiales</taxon>
        <taxon>Streptosporangiaceae</taxon>
        <taxon>Nonomuraea</taxon>
    </lineage>
</organism>
<dbReference type="Proteomes" id="UP001596058">
    <property type="component" value="Unassembled WGS sequence"/>
</dbReference>
<evidence type="ECO:0000256" key="4">
    <source>
        <dbReference type="ARBA" id="ARBA00023163"/>
    </source>
</evidence>
<dbReference type="Pfam" id="PF00126">
    <property type="entry name" value="HTH_1"/>
    <property type="match status" value="1"/>
</dbReference>
<dbReference type="Pfam" id="PF03466">
    <property type="entry name" value="LysR_substrate"/>
    <property type="match status" value="1"/>
</dbReference>